<dbReference type="PROSITE" id="PS51184">
    <property type="entry name" value="JMJC"/>
    <property type="match status" value="1"/>
</dbReference>
<protein>
    <recommendedName>
        <fullName evidence="2">JmjC domain-containing protein</fullName>
    </recommendedName>
</protein>
<organism evidence="3 4">
    <name type="scientific">Seiridium cardinale</name>
    <dbReference type="NCBI Taxonomy" id="138064"/>
    <lineage>
        <taxon>Eukaryota</taxon>
        <taxon>Fungi</taxon>
        <taxon>Dikarya</taxon>
        <taxon>Ascomycota</taxon>
        <taxon>Pezizomycotina</taxon>
        <taxon>Sordariomycetes</taxon>
        <taxon>Xylariomycetidae</taxon>
        <taxon>Amphisphaeriales</taxon>
        <taxon>Sporocadaceae</taxon>
        <taxon>Seiridium</taxon>
    </lineage>
</organism>
<dbReference type="EMBL" id="JARVKM010000016">
    <property type="protein sequence ID" value="KAK9778309.1"/>
    <property type="molecule type" value="Genomic_DNA"/>
</dbReference>
<dbReference type="SMART" id="SM00558">
    <property type="entry name" value="JmjC"/>
    <property type="match status" value="1"/>
</dbReference>
<dbReference type="Pfam" id="PF13621">
    <property type="entry name" value="Cupin_8"/>
    <property type="match status" value="1"/>
</dbReference>
<feature type="compositionally biased region" description="Basic and acidic residues" evidence="1">
    <location>
        <begin position="186"/>
        <end position="199"/>
    </location>
</feature>
<keyword evidence="4" id="KW-1185">Reference proteome</keyword>
<dbReference type="PANTHER" id="PTHR12461:SF101">
    <property type="entry name" value="TRNA WYBUTOSINE-SYNTHESIZING PROTEIN 4"/>
    <property type="match status" value="1"/>
</dbReference>
<evidence type="ECO:0000313" key="3">
    <source>
        <dbReference type="EMBL" id="KAK9778309.1"/>
    </source>
</evidence>
<accession>A0ABR2XWW2</accession>
<evidence type="ECO:0000313" key="4">
    <source>
        <dbReference type="Proteomes" id="UP001465668"/>
    </source>
</evidence>
<feature type="compositionally biased region" description="Polar residues" evidence="1">
    <location>
        <begin position="219"/>
        <end position="228"/>
    </location>
</feature>
<evidence type="ECO:0000259" key="2">
    <source>
        <dbReference type="PROSITE" id="PS51184"/>
    </source>
</evidence>
<name>A0ABR2XWW2_9PEZI</name>
<dbReference type="PANTHER" id="PTHR12461">
    <property type="entry name" value="HYPOXIA-INDUCIBLE FACTOR 1 ALPHA INHIBITOR-RELATED"/>
    <property type="match status" value="1"/>
</dbReference>
<comment type="caution">
    <text evidence="3">The sequence shown here is derived from an EMBL/GenBank/DDBJ whole genome shotgun (WGS) entry which is preliminary data.</text>
</comment>
<gene>
    <name evidence="3" type="ORF">SCAR479_04711</name>
</gene>
<reference evidence="3 4" key="1">
    <citation type="submission" date="2024-02" db="EMBL/GenBank/DDBJ databases">
        <title>First draft genome assembly of two strains of Seiridium cardinale.</title>
        <authorList>
            <person name="Emiliani G."/>
            <person name="Scali E."/>
        </authorList>
    </citation>
    <scope>NUCLEOTIDE SEQUENCE [LARGE SCALE GENOMIC DNA]</scope>
    <source>
        <strain evidence="3 4">BM-138-000479</strain>
    </source>
</reference>
<proteinExistence type="predicted"/>
<evidence type="ECO:0000256" key="1">
    <source>
        <dbReference type="SAM" id="MobiDB-lite"/>
    </source>
</evidence>
<dbReference type="SUPFAM" id="SSF51197">
    <property type="entry name" value="Clavaminate synthase-like"/>
    <property type="match status" value="1"/>
</dbReference>
<dbReference type="Gene3D" id="2.60.120.650">
    <property type="entry name" value="Cupin"/>
    <property type="match status" value="1"/>
</dbReference>
<feature type="region of interest" description="Disordered" evidence="1">
    <location>
        <begin position="184"/>
        <end position="228"/>
    </location>
</feature>
<dbReference type="InterPro" id="IPR041667">
    <property type="entry name" value="Cupin_8"/>
</dbReference>
<sequence length="580" mass="64165">MTGEWARLLAFCASAVDQISDECKALLAGVSSTCNDDSNLLGCGRALVSLLAEEASEISTAFKSQLPVEPLDQTHIKDEELTSKRLDDILSVAYSKFYAFTYKDLPACWRQLYTDASILKFCFSLLQAVRHQETTAVSIERPTLAGLIKILDLSLILAGAVGRKRGRQWIDKALEMLGQSVTAHVGDGRRESGESESPAKRLKLGNGSPRSTRAGLSGDDTTFSSSEPFTPPVKYPIKRIPNVTMESFQALLDNVADPKLGPEPVVITGVADSWPARTTNRWDMPSYLLSQTFGGSRLVPIEIGRSYVDEGWGQKLVTFSKFLRCYIDPSLLGNEESIGDDHDDNDQQQIGYLAQHELFTQLPALRRDILIPDYCYTSPPGHPSDPGMDQPELEEPQLNAWFGPPGTITPLHTDPYHNILTQVVGRKYVRLYSHLETERMHARGNEDGIEMSNTSMLDVGVFEGWEDDEQDQVLGDPESDSRESTKAAFGEIPYVDCILEPGDALYIPVGWWHYVRGLSSHQRCRSPSGGDGHTWSISLSSSSVHDFGAIEAGKRRIGLKVDLLKEALLNYVLNWKAIAI</sequence>
<feature type="domain" description="JmjC" evidence="2">
    <location>
        <begin position="351"/>
        <end position="548"/>
    </location>
</feature>
<dbReference type="InterPro" id="IPR003347">
    <property type="entry name" value="JmjC_dom"/>
</dbReference>
<dbReference type="Proteomes" id="UP001465668">
    <property type="component" value="Unassembled WGS sequence"/>
</dbReference>